<reference evidence="1" key="1">
    <citation type="submission" date="2023-04" db="EMBL/GenBank/DDBJ databases">
        <title>Draft Genome sequencing of Naganishia species isolated from polar environments using Oxford Nanopore Technology.</title>
        <authorList>
            <person name="Leo P."/>
            <person name="Venkateswaran K."/>
        </authorList>
    </citation>
    <scope>NUCLEOTIDE SEQUENCE</scope>
    <source>
        <strain evidence="1">MNA-CCFEE 5262</strain>
    </source>
</reference>
<gene>
    <name evidence="1" type="ORF">QFC20_002550</name>
</gene>
<proteinExistence type="predicted"/>
<comment type="caution">
    <text evidence="1">The sequence shown here is derived from an EMBL/GenBank/DDBJ whole genome shotgun (WGS) entry which is preliminary data.</text>
</comment>
<name>A0ACC2WJR7_9TREE</name>
<keyword evidence="2" id="KW-1185">Reference proteome</keyword>
<dbReference type="EMBL" id="JASBWS010000018">
    <property type="protein sequence ID" value="KAJ9111575.1"/>
    <property type="molecule type" value="Genomic_DNA"/>
</dbReference>
<protein>
    <submittedName>
        <fullName evidence="1">Uncharacterized protein</fullName>
    </submittedName>
</protein>
<sequence length="1550" mass="170589">MSLRLIQRRLKNQRDALSSISHTLSYSTFVETEKAGYLIRHTRPYLNELEKRWIAFQVLTAMRDARAREVSHGDIKSENILIDPSLNVHITDFASSFKPTYLPLNDPSDFSYFYDSSGRRTCYIAPERFYTDDSKIAAEKRSIQAQASTHQEPGGISGSASWIGNGIGKRDGKVTEEMDMFSIGCSLLEMWTDGASVFTLSELYNYREGQTAAVDNLLNSLEDETVKDMLATMLSLNPEDRPTCEKVLVDYRNTIFPDYFYTFLQDYVNDMHQADAGGAAGAQDPTVKFASKADEIVEAIADDWSGIIRAVIQEHQLSVGNNDAEPYAEPKVVDHSEFVKSKDNSWAHIITVKAEPAILFLNILTSNMRNCLRASSRIKALEPLLPIADLIPDEEVIDRIIPYVVALLKDEMPQARAAALETLVQLASLQSPVLNLAKVEVITPGNAGLVSEYILPNLRHLAEDEDVHVRSTFAQQLPALSEIGMHVMEMAQSMNWSENIIPSHFDLDQNLEPDYDASLEELLETLADQAGTIFVDPKSDVRRSALANIIQLCLVFGRTKTNDVLLIRMITYLNDQDWRLRCTFLESIVSVAAFVGATSLEEFVLPLMEQALADPEDYVVSRVLISLSSLIELGLFEKARILELFSRTYGFLCHSNAWVRQAAASFIAIAAHHLEDSDTWCILYPYIRPLLKADVPEITACALLDVVCEPLSISLLEAARQWYMANPMSSFWSSVLLPGKAGNRSKASRMGPQAEASLPAATNDVDRRYLQLLRQRGLQTKADVKLSALKVYLAVQAAVTRDRKGVVQSPEQSTMLGGRSLSLQEMHVTPLTIFVNEKQNPNRQDTQDSRKHLHRKPSANNSRRPSFANRPVRQRLMSQDSSASDAEQVTELRRRLVALDSLRMSQHDATSVFTPVHSEGPATPRPGDLRRSESVTSVPSTNIQDRSVSARTARSKGSLGSETKAAPAVGASPAIATEQLEIAAHMRLVGLESRASEPGSPRLEAKQDLSAIDNADGKPYSTTYEGRDPGILSLLETAWRETGAAIDEAFHFIPSPGPATKRRTPRSKSSRLMRDSNREVTLIAHLPEHKDGIAGFIVSPELSYFSIIDIMGSITIWETNRLERSVTTKPRLRLALDSIGRVTSVCAIDSTHCFAVAGANGCVDIVRIHVAATGTSVRPVKLIPHCRFRLKTDEGYVVSLAYMKHVDLTTLETKLIMQQPSECGRVTSLYVDPKYNWAVTGTSEGVLALWDLRYGVNSHPGNSGKWIVVSCASHTNKADRRPPAEALLYVYDIATTNVTQILAVTSGDEAFLSSLRDDPAVLPAAGDDDGQGPANQILTVANREEAENVEQDLDPFTQENAEGDDDVHQDILAVHSIHGPRSGSSLADTGLGTVPESTSGSLSRAGDDYDRPTFRQTALIVTSGEDRIVRLWNMTDIPASMVISGSGKDAEKVYRTIPADSPSGPRLIVEQPAHQTTIPSHSLGSKLARAIAQEREEGQTATHHARQLLRPHLAAVTSIASFETPFSGALVVVTGDRSGVVKAWRIGLEG</sequence>
<organism evidence="1 2">
    <name type="scientific">Naganishia adeliensis</name>
    <dbReference type="NCBI Taxonomy" id="92952"/>
    <lineage>
        <taxon>Eukaryota</taxon>
        <taxon>Fungi</taxon>
        <taxon>Dikarya</taxon>
        <taxon>Basidiomycota</taxon>
        <taxon>Agaricomycotina</taxon>
        <taxon>Tremellomycetes</taxon>
        <taxon>Filobasidiales</taxon>
        <taxon>Filobasidiaceae</taxon>
        <taxon>Naganishia</taxon>
    </lineage>
</organism>
<dbReference type="Proteomes" id="UP001230649">
    <property type="component" value="Unassembled WGS sequence"/>
</dbReference>
<evidence type="ECO:0000313" key="2">
    <source>
        <dbReference type="Proteomes" id="UP001230649"/>
    </source>
</evidence>
<evidence type="ECO:0000313" key="1">
    <source>
        <dbReference type="EMBL" id="KAJ9111575.1"/>
    </source>
</evidence>
<accession>A0ACC2WJR7</accession>